<feature type="domain" description="Reverse transcriptase/retrotransposon-derived protein RNase H-like" evidence="2">
    <location>
        <begin position="300"/>
        <end position="367"/>
    </location>
</feature>
<dbReference type="Gene3D" id="3.10.10.10">
    <property type="entry name" value="HIV Type 1 Reverse Transcriptase, subunit A, domain 1"/>
    <property type="match status" value="1"/>
</dbReference>
<dbReference type="STRING" id="1036808.A0A0C3D790"/>
<dbReference type="InterPro" id="IPR053134">
    <property type="entry name" value="RNA-dir_DNA_polymerase"/>
</dbReference>
<gene>
    <name evidence="3" type="ORF">SCLCIDRAFT_33018</name>
</gene>
<evidence type="ECO:0000313" key="4">
    <source>
        <dbReference type="Proteomes" id="UP000053989"/>
    </source>
</evidence>
<reference evidence="4" key="2">
    <citation type="submission" date="2015-01" db="EMBL/GenBank/DDBJ databases">
        <title>Evolutionary Origins and Diversification of the Mycorrhizal Mutualists.</title>
        <authorList>
            <consortium name="DOE Joint Genome Institute"/>
            <consortium name="Mycorrhizal Genomics Consortium"/>
            <person name="Kohler A."/>
            <person name="Kuo A."/>
            <person name="Nagy L.G."/>
            <person name="Floudas D."/>
            <person name="Copeland A."/>
            <person name="Barry K.W."/>
            <person name="Cichocki N."/>
            <person name="Veneault-Fourrey C."/>
            <person name="LaButti K."/>
            <person name="Lindquist E.A."/>
            <person name="Lipzen A."/>
            <person name="Lundell T."/>
            <person name="Morin E."/>
            <person name="Murat C."/>
            <person name="Riley R."/>
            <person name="Ohm R."/>
            <person name="Sun H."/>
            <person name="Tunlid A."/>
            <person name="Henrissat B."/>
            <person name="Grigoriev I.V."/>
            <person name="Hibbett D.S."/>
            <person name="Martin F."/>
        </authorList>
    </citation>
    <scope>NUCLEOTIDE SEQUENCE [LARGE SCALE GENOMIC DNA]</scope>
    <source>
        <strain evidence="4">Foug A</strain>
    </source>
</reference>
<dbReference type="CDD" id="cd01647">
    <property type="entry name" value="RT_LTR"/>
    <property type="match status" value="1"/>
</dbReference>
<dbReference type="PANTHER" id="PTHR24559:SF444">
    <property type="entry name" value="REVERSE TRANSCRIPTASE DOMAIN-CONTAINING PROTEIN"/>
    <property type="match status" value="1"/>
</dbReference>
<dbReference type="PANTHER" id="PTHR24559">
    <property type="entry name" value="TRANSPOSON TY3-I GAG-POL POLYPROTEIN"/>
    <property type="match status" value="1"/>
</dbReference>
<sequence>MDIDWMTGDVRLSCCPPECKSLMDTHFAKLIMDNESQETWIQALKNHESKGDIDESTLEEAQNLVPHEKPWDHGIDLKEDFPPKKGQLIPLLVDEQKEVEAFLDDQLSKGYILPSNSQKTSPVFFWTVKNNYPLPLISQPVDKLKGCKLFTKMDLRWGYNNGSFKPLVMYFSLCNSPATFQKMMNEIFHDMSDVCIVYIDDFMILTPMDNQEEHDRIVLKVLKHLHDNDLFVKPKKCCFRVTEVDLLSMIVSRDGIKMDPEKVCAFLGLGNFYRCFIKDYAIISRPMVDLTCKDIIFSFSDKEKASFKALKAAFTTAPMLQYPDQDHEFRLETDTSEFAIRGVISIKCDNSEFRPVVYMSHSMTPPE</sequence>
<dbReference type="InterPro" id="IPR041577">
    <property type="entry name" value="RT_RNaseH_2"/>
</dbReference>
<feature type="domain" description="Reverse transcriptase" evidence="1">
    <location>
        <begin position="164"/>
        <end position="250"/>
    </location>
</feature>
<protein>
    <recommendedName>
        <fullName evidence="5">Reverse transcriptase domain-containing protein</fullName>
    </recommendedName>
</protein>
<evidence type="ECO:0000259" key="2">
    <source>
        <dbReference type="Pfam" id="PF17919"/>
    </source>
</evidence>
<dbReference type="Pfam" id="PF17919">
    <property type="entry name" value="RT_RNaseH_2"/>
    <property type="match status" value="1"/>
</dbReference>
<dbReference type="FunFam" id="3.30.70.270:FF:000003">
    <property type="entry name" value="Transposon Ty3-G Gag-Pol polyprotein"/>
    <property type="match status" value="1"/>
</dbReference>
<evidence type="ECO:0008006" key="5">
    <source>
        <dbReference type="Google" id="ProtNLM"/>
    </source>
</evidence>
<dbReference type="EMBL" id="KN822231">
    <property type="protein sequence ID" value="KIM51961.1"/>
    <property type="molecule type" value="Genomic_DNA"/>
</dbReference>
<dbReference type="HOGENOM" id="CLU_000384_33_4_1"/>
<dbReference type="Proteomes" id="UP000053989">
    <property type="component" value="Unassembled WGS sequence"/>
</dbReference>
<accession>A0A0C3D790</accession>
<dbReference type="AlphaFoldDB" id="A0A0C3D790"/>
<dbReference type="OrthoDB" id="3250101at2759"/>
<dbReference type="InterPro" id="IPR000477">
    <property type="entry name" value="RT_dom"/>
</dbReference>
<proteinExistence type="predicted"/>
<dbReference type="Gene3D" id="3.30.70.270">
    <property type="match status" value="2"/>
</dbReference>
<evidence type="ECO:0000313" key="3">
    <source>
        <dbReference type="EMBL" id="KIM51961.1"/>
    </source>
</evidence>
<dbReference type="InterPro" id="IPR043502">
    <property type="entry name" value="DNA/RNA_pol_sf"/>
</dbReference>
<dbReference type="SUPFAM" id="SSF56672">
    <property type="entry name" value="DNA/RNA polymerases"/>
    <property type="match status" value="1"/>
</dbReference>
<evidence type="ECO:0000259" key="1">
    <source>
        <dbReference type="Pfam" id="PF00078"/>
    </source>
</evidence>
<keyword evidence="4" id="KW-1185">Reference proteome</keyword>
<organism evidence="3 4">
    <name type="scientific">Scleroderma citrinum Foug A</name>
    <dbReference type="NCBI Taxonomy" id="1036808"/>
    <lineage>
        <taxon>Eukaryota</taxon>
        <taxon>Fungi</taxon>
        <taxon>Dikarya</taxon>
        <taxon>Basidiomycota</taxon>
        <taxon>Agaricomycotina</taxon>
        <taxon>Agaricomycetes</taxon>
        <taxon>Agaricomycetidae</taxon>
        <taxon>Boletales</taxon>
        <taxon>Sclerodermatineae</taxon>
        <taxon>Sclerodermataceae</taxon>
        <taxon>Scleroderma</taxon>
    </lineage>
</organism>
<dbReference type="Pfam" id="PF00078">
    <property type="entry name" value="RVT_1"/>
    <property type="match status" value="1"/>
</dbReference>
<name>A0A0C3D790_9AGAM</name>
<dbReference type="InterPro" id="IPR043128">
    <property type="entry name" value="Rev_trsase/Diguanyl_cyclase"/>
</dbReference>
<dbReference type="InParanoid" id="A0A0C3D790"/>
<reference evidence="3 4" key="1">
    <citation type="submission" date="2014-04" db="EMBL/GenBank/DDBJ databases">
        <authorList>
            <consortium name="DOE Joint Genome Institute"/>
            <person name="Kuo A."/>
            <person name="Kohler A."/>
            <person name="Nagy L.G."/>
            <person name="Floudas D."/>
            <person name="Copeland A."/>
            <person name="Barry K.W."/>
            <person name="Cichocki N."/>
            <person name="Veneault-Fourrey C."/>
            <person name="LaButti K."/>
            <person name="Lindquist E.A."/>
            <person name="Lipzen A."/>
            <person name="Lundell T."/>
            <person name="Morin E."/>
            <person name="Murat C."/>
            <person name="Sun H."/>
            <person name="Tunlid A."/>
            <person name="Henrissat B."/>
            <person name="Grigoriev I.V."/>
            <person name="Hibbett D.S."/>
            <person name="Martin F."/>
            <person name="Nordberg H.P."/>
            <person name="Cantor M.N."/>
            <person name="Hua S.X."/>
        </authorList>
    </citation>
    <scope>NUCLEOTIDE SEQUENCE [LARGE SCALE GENOMIC DNA]</scope>
    <source>
        <strain evidence="3 4">Foug A</strain>
    </source>
</reference>